<dbReference type="GO" id="GO:0044281">
    <property type="term" value="P:small molecule metabolic process"/>
    <property type="evidence" value="ECO:0007669"/>
    <property type="project" value="UniProtKB-ARBA"/>
</dbReference>
<dbReference type="EMBL" id="OOFM01000003">
    <property type="protein sequence ID" value="SPL62703.1"/>
    <property type="molecule type" value="Genomic_DNA"/>
</dbReference>
<dbReference type="GO" id="GO:0016787">
    <property type="term" value="F:hydrolase activity"/>
    <property type="evidence" value="ECO:0007669"/>
    <property type="project" value="UniProtKB-KW"/>
</dbReference>
<feature type="domain" description="Fumarylacetoacetase-like C-terminal" evidence="3">
    <location>
        <begin position="2"/>
        <end position="174"/>
    </location>
</feature>
<dbReference type="AlphaFoldDB" id="A0A2P9HF24"/>
<dbReference type="InterPro" id="IPR051121">
    <property type="entry name" value="FAH"/>
</dbReference>
<protein>
    <submittedName>
        <fullName evidence="4">Fumarylacetoacetate hydrolase family protein</fullName>
    </submittedName>
</protein>
<dbReference type="PANTHER" id="PTHR42796:SF4">
    <property type="entry name" value="FUMARYLACETOACETATE HYDROLASE DOMAIN-CONTAINING PROTEIN 2A"/>
    <property type="match status" value="1"/>
</dbReference>
<evidence type="ECO:0000313" key="4">
    <source>
        <dbReference type="EMBL" id="SPL62703.1"/>
    </source>
</evidence>
<evidence type="ECO:0000256" key="2">
    <source>
        <dbReference type="ARBA" id="ARBA00022723"/>
    </source>
</evidence>
<gene>
    <name evidence="4" type="ORF">OHAE_5310</name>
</gene>
<keyword evidence="4" id="KW-0378">Hydrolase</keyword>
<dbReference type="Gene3D" id="3.90.850.10">
    <property type="entry name" value="Fumarylacetoacetase-like, C-terminal domain"/>
    <property type="match status" value="1"/>
</dbReference>
<comment type="similarity">
    <text evidence="1">Belongs to the FAH family.</text>
</comment>
<dbReference type="InterPro" id="IPR036663">
    <property type="entry name" value="Fumarylacetoacetase_C_sf"/>
</dbReference>
<sequence length="188" mass="20530">MCGPNDPIAVDQRISQTWDYEAEVALVFGTSGRSIPRARAFDHVFGYMLANDVSQRDLQRRHGCQWMKGKSIDATMPLGPILVTADEFDPQDEEIELMLNGTSLQAASTRQMAFAIPDLIAELSLGMTVRGGDVLLTGTPSGVGQSRKPPIFLKDGDEVVVRSKNLGQQTNRVRAIDLVGQSDVTIEI</sequence>
<evidence type="ECO:0000256" key="1">
    <source>
        <dbReference type="ARBA" id="ARBA00010211"/>
    </source>
</evidence>
<evidence type="ECO:0000259" key="3">
    <source>
        <dbReference type="Pfam" id="PF01557"/>
    </source>
</evidence>
<evidence type="ECO:0000313" key="5">
    <source>
        <dbReference type="Proteomes" id="UP000246073"/>
    </source>
</evidence>
<dbReference type="GO" id="GO:0046872">
    <property type="term" value="F:metal ion binding"/>
    <property type="evidence" value="ECO:0007669"/>
    <property type="project" value="UniProtKB-KW"/>
</dbReference>
<accession>A0A2P9HF24</accession>
<name>A0A2P9HF24_9HYPH</name>
<dbReference type="Proteomes" id="UP000246073">
    <property type="component" value="Unassembled WGS sequence"/>
</dbReference>
<organism evidence="4 5">
    <name type="scientific">Ochrobactrum soli</name>
    <dbReference type="NCBI Taxonomy" id="2448455"/>
    <lineage>
        <taxon>Bacteria</taxon>
        <taxon>Pseudomonadati</taxon>
        <taxon>Pseudomonadota</taxon>
        <taxon>Alphaproteobacteria</taxon>
        <taxon>Hyphomicrobiales</taxon>
        <taxon>Brucellaceae</taxon>
        <taxon>Brucella/Ochrobactrum group</taxon>
        <taxon>Ochrobactrum</taxon>
    </lineage>
</organism>
<reference evidence="5" key="1">
    <citation type="submission" date="2017-12" db="EMBL/GenBank/DDBJ databases">
        <authorList>
            <person name="Diaz M."/>
        </authorList>
    </citation>
    <scope>NUCLEOTIDE SEQUENCE [LARGE SCALE GENOMIC DNA]</scope>
    <source>
        <strain evidence="5">FI11154</strain>
    </source>
</reference>
<dbReference type="PANTHER" id="PTHR42796">
    <property type="entry name" value="FUMARYLACETOACETATE HYDROLASE DOMAIN-CONTAINING PROTEIN 2A-RELATED"/>
    <property type="match status" value="1"/>
</dbReference>
<dbReference type="InterPro" id="IPR011234">
    <property type="entry name" value="Fumarylacetoacetase-like_C"/>
</dbReference>
<dbReference type="SUPFAM" id="SSF56529">
    <property type="entry name" value="FAH"/>
    <property type="match status" value="1"/>
</dbReference>
<dbReference type="Pfam" id="PF01557">
    <property type="entry name" value="FAA_hydrolase"/>
    <property type="match status" value="1"/>
</dbReference>
<keyword evidence="2" id="KW-0479">Metal-binding</keyword>
<proteinExistence type="inferred from homology"/>